<sequence>MYVYVFYVCPHRWAYEKILNMEVYNQCLQMPETKRGWKFREIRNKKM</sequence>
<dbReference type="EMBL" id="HACA01030845">
    <property type="protein sequence ID" value="CDW48206.1"/>
    <property type="molecule type" value="Transcribed_RNA"/>
</dbReference>
<reference evidence="1" key="1">
    <citation type="submission" date="2014-05" db="EMBL/GenBank/DDBJ databases">
        <authorList>
            <person name="Chronopoulou M."/>
        </authorList>
    </citation>
    <scope>NUCLEOTIDE SEQUENCE</scope>
    <source>
        <tissue evidence="1">Whole organism</tissue>
    </source>
</reference>
<proteinExistence type="predicted"/>
<organism evidence="1">
    <name type="scientific">Lepeophtheirus salmonis</name>
    <name type="common">Salmon louse</name>
    <name type="synonym">Caligus salmonis</name>
    <dbReference type="NCBI Taxonomy" id="72036"/>
    <lineage>
        <taxon>Eukaryota</taxon>
        <taxon>Metazoa</taxon>
        <taxon>Ecdysozoa</taxon>
        <taxon>Arthropoda</taxon>
        <taxon>Crustacea</taxon>
        <taxon>Multicrustacea</taxon>
        <taxon>Hexanauplia</taxon>
        <taxon>Copepoda</taxon>
        <taxon>Siphonostomatoida</taxon>
        <taxon>Caligidae</taxon>
        <taxon>Lepeophtheirus</taxon>
    </lineage>
</organism>
<evidence type="ECO:0000313" key="1">
    <source>
        <dbReference type="EMBL" id="CDW48206.1"/>
    </source>
</evidence>
<accession>A0A0K2VE94</accession>
<protein>
    <submittedName>
        <fullName evidence="1">Uncharacterized protein</fullName>
    </submittedName>
</protein>
<name>A0A0K2VE94_LEPSM</name>
<dbReference type="AlphaFoldDB" id="A0A0K2VE94"/>